<protein>
    <submittedName>
        <fullName evidence="1">Selenium-dependent molybdenum cofactor biosynthesis protein YqeB</fullName>
    </submittedName>
</protein>
<evidence type="ECO:0000313" key="1">
    <source>
        <dbReference type="EMBL" id="MDO7785636.1"/>
    </source>
</evidence>
<reference evidence="1" key="2">
    <citation type="submission" date="2023-03" db="EMBL/GenBank/DDBJ databases">
        <authorList>
            <person name="Zhang Z."/>
        </authorList>
    </citation>
    <scope>NUCLEOTIDE SEQUENCE</scope>
    <source>
        <strain evidence="1">DSA</strain>
    </source>
</reference>
<name>A0AAW7Z899_9FIRM</name>
<evidence type="ECO:0000313" key="2">
    <source>
        <dbReference type="Proteomes" id="UP001172911"/>
    </source>
</evidence>
<comment type="caution">
    <text evidence="1">The sequence shown here is derived from an EMBL/GenBank/DDBJ whole genome shotgun (WGS) entry which is preliminary data.</text>
</comment>
<dbReference type="AlphaFoldDB" id="A0AAW7Z899"/>
<sequence length="264" mass="28149">MDNIVLIRGAGDLASGVAYRLLKCGMQVVMTEIARPMMVRRSVSFAEAVYEGKHSVEGVTARLVKDHQEAIKVINKGDIPILIDPAAEEALKLKPTVLVDAIIAKRNTGTTITDAPIVIGLGPGFTAGVDVHAVVETNRGHYLGRLILKGTAQPDTGLPGAVNGYTKERLVRSPANGTFNACVEINCTVKAGDILGYVGSYPIKAEIGGILRGLIKDGIKVYKGLKIGDIDPRCEERHCYTVSDKALAIAGGVLEGILYFKNKQ</sequence>
<dbReference type="RefSeq" id="WP_304540186.1">
    <property type="nucleotide sequence ID" value="NZ_JARPTC010000001.1"/>
</dbReference>
<dbReference type="Proteomes" id="UP001172911">
    <property type="component" value="Unassembled WGS sequence"/>
</dbReference>
<proteinExistence type="predicted"/>
<dbReference type="EMBL" id="JARPTC010000001">
    <property type="protein sequence ID" value="MDO7785636.1"/>
    <property type="molecule type" value="Genomic_DNA"/>
</dbReference>
<reference evidence="1" key="1">
    <citation type="journal article" date="2023" name="J. Hazard. Mater.">
        <title>Anaerobic biodegradation of pyrene and benzo[a]pyrene by a new sulfate-reducing Desulforamulus aquiferis strain DSA.</title>
        <authorList>
            <person name="Zhang Z."/>
            <person name="Sun J."/>
            <person name="Gong X."/>
            <person name="Wang C."/>
            <person name="Wang H."/>
        </authorList>
    </citation>
    <scope>NUCLEOTIDE SEQUENCE</scope>
    <source>
        <strain evidence="1">DSA</strain>
    </source>
</reference>
<gene>
    <name evidence="1" type="primary">yqeB</name>
    <name evidence="1" type="ORF">P6N53_00125</name>
</gene>
<dbReference type="NCBIfam" id="TIGR03309">
    <property type="entry name" value="matur_yqeB"/>
    <property type="match status" value="1"/>
</dbReference>
<accession>A0AAW7Z899</accession>
<keyword evidence="2" id="KW-1185">Reference proteome</keyword>
<organism evidence="1 2">
    <name type="scientific">Desulforamulus aquiferis</name>
    <dbReference type="NCBI Taxonomy" id="1397668"/>
    <lineage>
        <taxon>Bacteria</taxon>
        <taxon>Bacillati</taxon>
        <taxon>Bacillota</taxon>
        <taxon>Clostridia</taxon>
        <taxon>Eubacteriales</taxon>
        <taxon>Peptococcaceae</taxon>
        <taxon>Desulforamulus</taxon>
    </lineage>
</organism>
<dbReference type="InterPro" id="IPR017695">
    <property type="entry name" value="Se-dep_Mo_hydrolase_YqeB"/>
</dbReference>